<evidence type="ECO:0000313" key="12">
    <source>
        <dbReference type="EMBL" id="SET27930.1"/>
    </source>
</evidence>
<evidence type="ECO:0000313" key="13">
    <source>
        <dbReference type="Proteomes" id="UP000199800"/>
    </source>
</evidence>
<evidence type="ECO:0000256" key="4">
    <source>
        <dbReference type="ARBA" id="ARBA00022982"/>
    </source>
</evidence>
<keyword evidence="5 10" id="KW-1015">Disulfide bond</keyword>
<keyword evidence="4" id="KW-0249">Electron transport</keyword>
<feature type="site" description="Contributes to redox potential value" evidence="9">
    <location>
        <position position="32"/>
    </location>
</feature>
<dbReference type="STRING" id="29364.SAMN04487772_11327"/>
<comment type="similarity">
    <text evidence="1 8">Belongs to the thioredoxin family.</text>
</comment>
<feature type="site" description="Contributes to redox potential value" evidence="9">
    <location>
        <position position="31"/>
    </location>
</feature>
<feature type="domain" description="Thioredoxin" evidence="11">
    <location>
        <begin position="1"/>
        <end position="105"/>
    </location>
</feature>
<sequence>MALKFTDENFEEEVLKSSQLIIVDLYADWCGPCKMLGPVIEQLAQEYEGKVKIGKLNVDESPAIAQKYGVMTIPTVLFFKNGEVVHKIVGVERKETFEEKIAELR</sequence>
<evidence type="ECO:0000256" key="5">
    <source>
        <dbReference type="ARBA" id="ARBA00023157"/>
    </source>
</evidence>
<feature type="site" description="Deprotonates C-terminal active site Cys" evidence="9">
    <location>
        <position position="24"/>
    </location>
</feature>
<dbReference type="InterPro" id="IPR005746">
    <property type="entry name" value="Thioredoxin"/>
</dbReference>
<evidence type="ECO:0000256" key="7">
    <source>
        <dbReference type="NCBIfam" id="TIGR01068"/>
    </source>
</evidence>
<dbReference type="InterPro" id="IPR036249">
    <property type="entry name" value="Thioredoxin-like_sf"/>
</dbReference>
<dbReference type="Gene3D" id="3.40.30.10">
    <property type="entry name" value="Glutaredoxin"/>
    <property type="match status" value="1"/>
</dbReference>
<organism evidence="12 13">
    <name type="scientific">[Clostridium] polysaccharolyticum</name>
    <dbReference type="NCBI Taxonomy" id="29364"/>
    <lineage>
        <taxon>Bacteria</taxon>
        <taxon>Bacillati</taxon>
        <taxon>Bacillota</taxon>
        <taxon>Clostridia</taxon>
        <taxon>Lachnospirales</taxon>
        <taxon>Lachnospiraceae</taxon>
    </lineage>
</organism>
<keyword evidence="3" id="KW-0813">Transport</keyword>
<dbReference type="PROSITE" id="PS51352">
    <property type="entry name" value="THIOREDOXIN_2"/>
    <property type="match status" value="1"/>
</dbReference>
<dbReference type="PRINTS" id="PR00421">
    <property type="entry name" value="THIOREDOXIN"/>
</dbReference>
<evidence type="ECO:0000256" key="8">
    <source>
        <dbReference type="PIRNR" id="PIRNR000077"/>
    </source>
</evidence>
<evidence type="ECO:0000256" key="10">
    <source>
        <dbReference type="PIRSR" id="PIRSR000077-4"/>
    </source>
</evidence>
<keyword evidence="6 10" id="KW-0676">Redox-active center</keyword>
<name>A0A1I0D6T6_9FIRM</name>
<dbReference type="SUPFAM" id="SSF52833">
    <property type="entry name" value="Thioredoxin-like"/>
    <property type="match status" value="1"/>
</dbReference>
<dbReference type="GO" id="GO:0005737">
    <property type="term" value="C:cytoplasm"/>
    <property type="evidence" value="ECO:0007669"/>
    <property type="project" value="TreeGrafter"/>
</dbReference>
<accession>A0A1I0D6T6</accession>
<feature type="active site" description="Nucleophile" evidence="9">
    <location>
        <position position="30"/>
    </location>
</feature>
<dbReference type="PIRSF" id="PIRSF000077">
    <property type="entry name" value="Thioredoxin"/>
    <property type="match status" value="1"/>
</dbReference>
<protein>
    <recommendedName>
        <fullName evidence="2 7">Thioredoxin</fullName>
    </recommendedName>
</protein>
<dbReference type="CDD" id="cd02947">
    <property type="entry name" value="TRX_family"/>
    <property type="match status" value="1"/>
</dbReference>
<dbReference type="FunFam" id="3.40.30.10:FF:000001">
    <property type="entry name" value="Thioredoxin"/>
    <property type="match status" value="1"/>
</dbReference>
<feature type="active site" description="Nucleophile" evidence="9">
    <location>
        <position position="33"/>
    </location>
</feature>
<dbReference type="GO" id="GO:0015035">
    <property type="term" value="F:protein-disulfide reductase activity"/>
    <property type="evidence" value="ECO:0007669"/>
    <property type="project" value="UniProtKB-UniRule"/>
</dbReference>
<evidence type="ECO:0000256" key="2">
    <source>
        <dbReference type="ARBA" id="ARBA00020570"/>
    </source>
</evidence>
<feature type="disulfide bond" description="Redox-active" evidence="10">
    <location>
        <begin position="30"/>
        <end position="33"/>
    </location>
</feature>
<proteinExistence type="inferred from homology"/>
<dbReference type="NCBIfam" id="TIGR01068">
    <property type="entry name" value="thioredoxin"/>
    <property type="match status" value="1"/>
</dbReference>
<dbReference type="OrthoDB" id="9790390at2"/>
<evidence type="ECO:0000256" key="9">
    <source>
        <dbReference type="PIRSR" id="PIRSR000077-1"/>
    </source>
</evidence>
<dbReference type="Proteomes" id="UP000199800">
    <property type="component" value="Unassembled WGS sequence"/>
</dbReference>
<keyword evidence="13" id="KW-1185">Reference proteome</keyword>
<dbReference type="PANTHER" id="PTHR45663">
    <property type="entry name" value="GEO12009P1"/>
    <property type="match status" value="1"/>
</dbReference>
<reference evidence="12 13" key="1">
    <citation type="submission" date="2016-10" db="EMBL/GenBank/DDBJ databases">
        <authorList>
            <person name="de Groot N.N."/>
        </authorList>
    </citation>
    <scope>NUCLEOTIDE SEQUENCE [LARGE SCALE GENOMIC DNA]</scope>
    <source>
        <strain evidence="12 13">DSM 1801</strain>
    </source>
</reference>
<dbReference type="AlphaFoldDB" id="A0A1I0D6T6"/>
<evidence type="ECO:0000256" key="6">
    <source>
        <dbReference type="ARBA" id="ARBA00023284"/>
    </source>
</evidence>
<dbReference type="PROSITE" id="PS00194">
    <property type="entry name" value="THIOREDOXIN_1"/>
    <property type="match status" value="1"/>
</dbReference>
<dbReference type="Pfam" id="PF00085">
    <property type="entry name" value="Thioredoxin"/>
    <property type="match status" value="1"/>
</dbReference>
<dbReference type="InterPro" id="IPR017937">
    <property type="entry name" value="Thioredoxin_CS"/>
</dbReference>
<evidence type="ECO:0000256" key="1">
    <source>
        <dbReference type="ARBA" id="ARBA00008987"/>
    </source>
</evidence>
<dbReference type="PANTHER" id="PTHR45663:SF11">
    <property type="entry name" value="GEO12009P1"/>
    <property type="match status" value="1"/>
</dbReference>
<evidence type="ECO:0000256" key="3">
    <source>
        <dbReference type="ARBA" id="ARBA00022448"/>
    </source>
</evidence>
<dbReference type="InterPro" id="IPR013766">
    <property type="entry name" value="Thioredoxin_domain"/>
</dbReference>
<evidence type="ECO:0000259" key="11">
    <source>
        <dbReference type="PROSITE" id="PS51352"/>
    </source>
</evidence>
<dbReference type="EMBL" id="FOHN01000013">
    <property type="protein sequence ID" value="SET27930.1"/>
    <property type="molecule type" value="Genomic_DNA"/>
</dbReference>
<gene>
    <name evidence="12" type="ORF">SAMN04487772_11327</name>
</gene>
<dbReference type="RefSeq" id="WP_092478011.1">
    <property type="nucleotide sequence ID" value="NZ_FOHN01000013.1"/>
</dbReference>